<dbReference type="PANTHER" id="PTHR43135:SF3">
    <property type="entry name" value="ALPHA-D-RIBOSE 1-METHYLPHOSPHONATE 5-TRIPHOSPHATE DIPHOSPHATASE"/>
    <property type="match status" value="1"/>
</dbReference>
<evidence type="ECO:0000259" key="1">
    <source>
        <dbReference type="Pfam" id="PF07969"/>
    </source>
</evidence>
<protein>
    <submittedName>
        <fullName evidence="2">Phosphonate metabolism protein PhnM</fullName>
    </submittedName>
</protein>
<sequence>MEGCLAMTSFTSDRPVSDLVIGHATAVLPNGVIDDARVVVRSGRIAHVGPHPRGTACDLDARGAHVLPGLVDVHSDVLSRDIRPRPGVVLDPSFAVASAGARLRAAGITTAFHGLAFQERSIVGRPIDSPAASELSGALRRTDDTQVDHQVLHRLDVRCEYGLALLTKELESSESAPQDEMCALHPQGPNDGDSCLPGGRVPVVSHEDHTPGQGQFADPAKMQKWLVDSDRMSDDDAADHVEWWRSSRDERLAVRDRTLSWLEGLVRAGSIRLFAHDLATPEEVSAAADRGCSVAEFPTTVAAARAARDHGMLIVAGAPNIVRGRSHTGNVPASELASAGLIDALASDYIPTSMLPGALRLVRDGIATLPQAVRLVTSGAAACVGLDDRGSLTEGHRADLILADLTKRWPSTLSLTRGVLIGGRPR</sequence>
<evidence type="ECO:0000313" key="2">
    <source>
        <dbReference type="EMBL" id="GEC29649.1"/>
    </source>
</evidence>
<proteinExistence type="predicted"/>
<keyword evidence="3" id="KW-1185">Reference proteome</keyword>
<dbReference type="EMBL" id="BJNH01000146">
    <property type="protein sequence ID" value="GEC29649.1"/>
    <property type="molecule type" value="Genomic_DNA"/>
</dbReference>
<accession>A0ABQ0SAD2</accession>
<dbReference type="Gene3D" id="3.20.20.140">
    <property type="entry name" value="Metal-dependent hydrolases"/>
    <property type="match status" value="1"/>
</dbReference>
<dbReference type="InterPro" id="IPR011059">
    <property type="entry name" value="Metal-dep_hydrolase_composite"/>
</dbReference>
<comment type="caution">
    <text evidence="2">The sequence shown here is derived from an EMBL/GenBank/DDBJ whole genome shotgun (WGS) entry which is preliminary data.</text>
</comment>
<dbReference type="InterPro" id="IPR032466">
    <property type="entry name" value="Metal_Hydrolase"/>
</dbReference>
<feature type="domain" description="Amidohydrolase 3" evidence="1">
    <location>
        <begin position="240"/>
        <end position="424"/>
    </location>
</feature>
<evidence type="ECO:0000313" key="3">
    <source>
        <dbReference type="Proteomes" id="UP000320693"/>
    </source>
</evidence>
<name>A0ABQ0SAD2_9PSEU</name>
<dbReference type="SUPFAM" id="SSF51338">
    <property type="entry name" value="Composite domain of metallo-dependent hydrolases"/>
    <property type="match status" value="1"/>
</dbReference>
<gene>
    <name evidence="2" type="primary">phnM</name>
    <name evidence="2" type="ORF">PSA01_66780</name>
</gene>
<dbReference type="Pfam" id="PF07969">
    <property type="entry name" value="Amidohydro_3"/>
    <property type="match status" value="1"/>
</dbReference>
<dbReference type="Proteomes" id="UP000320693">
    <property type="component" value="Unassembled WGS sequence"/>
</dbReference>
<dbReference type="InterPro" id="IPR012696">
    <property type="entry name" value="PhnM"/>
</dbReference>
<dbReference type="PANTHER" id="PTHR43135">
    <property type="entry name" value="ALPHA-D-RIBOSE 1-METHYLPHOSPHONATE 5-TRIPHOSPHATE DIPHOSPHATASE"/>
    <property type="match status" value="1"/>
</dbReference>
<dbReference type="Gene3D" id="2.30.40.10">
    <property type="entry name" value="Urease, subunit C, domain 1"/>
    <property type="match status" value="2"/>
</dbReference>
<organism evidence="2 3">
    <name type="scientific">Pseudonocardia saturnea</name>
    <dbReference type="NCBI Taxonomy" id="33909"/>
    <lineage>
        <taxon>Bacteria</taxon>
        <taxon>Bacillati</taxon>
        <taxon>Actinomycetota</taxon>
        <taxon>Actinomycetes</taxon>
        <taxon>Pseudonocardiales</taxon>
        <taxon>Pseudonocardiaceae</taxon>
        <taxon>Pseudonocardia</taxon>
    </lineage>
</organism>
<dbReference type="PIRSF" id="PIRSF038971">
    <property type="entry name" value="PhnM"/>
    <property type="match status" value="1"/>
</dbReference>
<dbReference type="NCBIfam" id="NF011984">
    <property type="entry name" value="PRK15446.1-5"/>
    <property type="match status" value="1"/>
</dbReference>
<reference evidence="2 3" key="1">
    <citation type="submission" date="2019-06" db="EMBL/GenBank/DDBJ databases">
        <title>Whole genome shotgun sequence of Pseudonocardia saturnea NBRC 14499.</title>
        <authorList>
            <person name="Hosoyama A."/>
            <person name="Uohara A."/>
            <person name="Ohji S."/>
            <person name="Ichikawa N."/>
        </authorList>
    </citation>
    <scope>NUCLEOTIDE SEQUENCE [LARGE SCALE GENOMIC DNA]</scope>
    <source>
        <strain evidence="2 3">NBRC 14499</strain>
    </source>
</reference>
<dbReference type="InterPro" id="IPR051781">
    <property type="entry name" value="Metallo-dep_Hydrolase"/>
</dbReference>
<dbReference type="InterPro" id="IPR013108">
    <property type="entry name" value="Amidohydro_3"/>
</dbReference>
<dbReference type="SUPFAM" id="SSF51556">
    <property type="entry name" value="Metallo-dependent hydrolases"/>
    <property type="match status" value="1"/>
</dbReference>